<evidence type="ECO:0000313" key="3">
    <source>
        <dbReference type="Proteomes" id="UP000193920"/>
    </source>
</evidence>
<keyword evidence="3" id="KW-1185">Reference proteome</keyword>
<proteinExistence type="predicted"/>
<dbReference type="AlphaFoldDB" id="A0A1Y2ARE8"/>
<protein>
    <submittedName>
        <fullName evidence="2">Uncharacterized protein</fullName>
    </submittedName>
</protein>
<feature type="compositionally biased region" description="Basic and acidic residues" evidence="1">
    <location>
        <begin position="89"/>
        <end position="107"/>
    </location>
</feature>
<evidence type="ECO:0000256" key="1">
    <source>
        <dbReference type="SAM" id="MobiDB-lite"/>
    </source>
</evidence>
<gene>
    <name evidence="2" type="ORF">LY90DRAFT_514310</name>
</gene>
<sequence length="319" mass="37651">MNNYKNLKTYENKENINRRFPRTNLTQAELKEILEKNKSNKIPVNKNSSDKIKKKKYNNKNNAGLSERKNNNNIINQINIIKKMKPKKIKIDHSKKNNKQKIRENKSEPIINQESENQNNAYLYENNLKTKSKIEIDNNLIKKYVKKGRFHYNSKTLNKDDDISFEIFPESINENNLSPIKPVQKVIYNNNLTEEIKEINIIENKVYDNSNKKPKKEKFTNNNVKTNNNNNKKHVSKLKIPLSEQMENITIKCNDNKAGENDNNEKTLLNNSNIDDPFLFTFPKSNRILNDNIWNNSDYILCKEKKELSFTEEDDEILI</sequence>
<feature type="compositionally biased region" description="Low complexity" evidence="1">
    <location>
        <begin position="220"/>
        <end position="230"/>
    </location>
</feature>
<accession>A0A1Y2ARE8</accession>
<dbReference type="OrthoDB" id="2162627at2759"/>
<comment type="caution">
    <text evidence="2">The sequence shown here is derived from an EMBL/GenBank/DDBJ whole genome shotgun (WGS) entry which is preliminary data.</text>
</comment>
<dbReference type="EMBL" id="MCOG01000215">
    <property type="protein sequence ID" value="ORY25149.1"/>
    <property type="molecule type" value="Genomic_DNA"/>
</dbReference>
<organism evidence="2 3">
    <name type="scientific">Neocallimastix californiae</name>
    <dbReference type="NCBI Taxonomy" id="1754190"/>
    <lineage>
        <taxon>Eukaryota</taxon>
        <taxon>Fungi</taxon>
        <taxon>Fungi incertae sedis</taxon>
        <taxon>Chytridiomycota</taxon>
        <taxon>Chytridiomycota incertae sedis</taxon>
        <taxon>Neocallimastigomycetes</taxon>
        <taxon>Neocallimastigales</taxon>
        <taxon>Neocallimastigaceae</taxon>
        <taxon>Neocallimastix</taxon>
    </lineage>
</organism>
<feature type="region of interest" description="Disordered" evidence="1">
    <location>
        <begin position="87"/>
        <end position="114"/>
    </location>
</feature>
<reference evidence="2 3" key="1">
    <citation type="submission" date="2016-08" db="EMBL/GenBank/DDBJ databases">
        <title>A Parts List for Fungal Cellulosomes Revealed by Comparative Genomics.</title>
        <authorList>
            <consortium name="DOE Joint Genome Institute"/>
            <person name="Haitjema C.H."/>
            <person name="Gilmore S.P."/>
            <person name="Henske J.K."/>
            <person name="Solomon K.V."/>
            <person name="De Groot R."/>
            <person name="Kuo A."/>
            <person name="Mondo S.J."/>
            <person name="Salamov A.A."/>
            <person name="Labutti K."/>
            <person name="Zhao Z."/>
            <person name="Chiniquy J."/>
            <person name="Barry K."/>
            <person name="Brewer H.M."/>
            <person name="Purvine S.O."/>
            <person name="Wright A.T."/>
            <person name="Boxma B."/>
            <person name="Van Alen T."/>
            <person name="Hackstein J.H."/>
            <person name="Baker S.E."/>
            <person name="Grigoriev I.V."/>
            <person name="O'Malley M.A."/>
        </authorList>
    </citation>
    <scope>NUCLEOTIDE SEQUENCE [LARGE SCALE GENOMIC DNA]</scope>
    <source>
        <strain evidence="2 3">G1</strain>
    </source>
</reference>
<name>A0A1Y2ARE8_9FUNG</name>
<dbReference type="Proteomes" id="UP000193920">
    <property type="component" value="Unassembled WGS sequence"/>
</dbReference>
<evidence type="ECO:0000313" key="2">
    <source>
        <dbReference type="EMBL" id="ORY25149.1"/>
    </source>
</evidence>
<feature type="region of interest" description="Disordered" evidence="1">
    <location>
        <begin position="212"/>
        <end position="231"/>
    </location>
</feature>